<dbReference type="AlphaFoldDB" id="A0A3N0XIX0"/>
<sequence length="149" mass="16827">MEMFVKGRGEDEDEDRCLESRVCFPVFFVSLTCDWSSSCLRVPVSRFSLTSLTTDFTPYSLFTDFYDLNSPVPRAIEVPALTTLLLPAHCVIVHLKRLSTAKRFSPGDAASPVHLPSPLQPFIVLLFFNKAERQHDTALSVCIKRKKCI</sequence>
<dbReference type="EMBL" id="RJVU01072345">
    <property type="protein sequence ID" value="ROI37139.1"/>
    <property type="molecule type" value="Genomic_DNA"/>
</dbReference>
<gene>
    <name evidence="1" type="ORF">DPX16_3077</name>
</gene>
<dbReference type="Proteomes" id="UP000281406">
    <property type="component" value="Unassembled WGS sequence"/>
</dbReference>
<accession>A0A3N0XIX0</accession>
<protein>
    <submittedName>
        <fullName evidence="1">Uncharacterized protein</fullName>
    </submittedName>
</protein>
<reference evidence="1 2" key="1">
    <citation type="submission" date="2018-10" db="EMBL/GenBank/DDBJ databases">
        <title>Genome assembly for a Yunnan-Guizhou Plateau 3E fish, Anabarilius grahami (Regan), and its evolutionary and genetic applications.</title>
        <authorList>
            <person name="Jiang W."/>
        </authorList>
    </citation>
    <scope>NUCLEOTIDE SEQUENCE [LARGE SCALE GENOMIC DNA]</scope>
    <source>
        <strain evidence="1">AG-KIZ</strain>
        <tissue evidence="1">Muscle</tissue>
    </source>
</reference>
<name>A0A3N0XIX0_ANAGA</name>
<comment type="caution">
    <text evidence="1">The sequence shown here is derived from an EMBL/GenBank/DDBJ whole genome shotgun (WGS) entry which is preliminary data.</text>
</comment>
<evidence type="ECO:0000313" key="2">
    <source>
        <dbReference type="Proteomes" id="UP000281406"/>
    </source>
</evidence>
<proteinExistence type="predicted"/>
<keyword evidence="2" id="KW-1185">Reference proteome</keyword>
<organism evidence="1 2">
    <name type="scientific">Anabarilius grahami</name>
    <name type="common">Kanglang fish</name>
    <name type="synonym">Barilius grahami</name>
    <dbReference type="NCBI Taxonomy" id="495550"/>
    <lineage>
        <taxon>Eukaryota</taxon>
        <taxon>Metazoa</taxon>
        <taxon>Chordata</taxon>
        <taxon>Craniata</taxon>
        <taxon>Vertebrata</taxon>
        <taxon>Euteleostomi</taxon>
        <taxon>Actinopterygii</taxon>
        <taxon>Neopterygii</taxon>
        <taxon>Teleostei</taxon>
        <taxon>Ostariophysi</taxon>
        <taxon>Cypriniformes</taxon>
        <taxon>Xenocyprididae</taxon>
        <taxon>Xenocypridinae</taxon>
        <taxon>Xenocypridinae incertae sedis</taxon>
        <taxon>Anabarilius</taxon>
    </lineage>
</organism>
<evidence type="ECO:0000313" key="1">
    <source>
        <dbReference type="EMBL" id="ROI37139.1"/>
    </source>
</evidence>